<sequence length="139" mass="15728">MAIYPFLTFNGNCKEAMRFYQSCFGGELHFKYLGEAPYGKNLPIEMKQLVLHASLVSEHIRLFASDMPGDEGLLNGNSISLLISIAQNDDLQNVFTRLSRSGEVTNPLSEKAQWATLRDRFEVQWIFTAGNSSDQKVKY</sequence>
<dbReference type="Gene3D" id="3.10.180.10">
    <property type="entry name" value="2,3-Dihydroxybiphenyl 1,2-Dioxygenase, domain 1"/>
    <property type="match status" value="1"/>
</dbReference>
<organism evidence="2 3">
    <name type="scientific">Dyadobacter arcticus</name>
    <dbReference type="NCBI Taxonomy" id="1078754"/>
    <lineage>
        <taxon>Bacteria</taxon>
        <taxon>Pseudomonadati</taxon>
        <taxon>Bacteroidota</taxon>
        <taxon>Cytophagia</taxon>
        <taxon>Cytophagales</taxon>
        <taxon>Spirosomataceae</taxon>
        <taxon>Dyadobacter</taxon>
    </lineage>
</organism>
<dbReference type="RefSeq" id="WP_167271439.1">
    <property type="nucleotide sequence ID" value="NZ_JAASQJ010000003.1"/>
</dbReference>
<gene>
    <name evidence="2" type="ORF">FHS68_003047</name>
</gene>
<evidence type="ECO:0000259" key="1">
    <source>
        <dbReference type="Pfam" id="PF06983"/>
    </source>
</evidence>
<dbReference type="Pfam" id="PF06983">
    <property type="entry name" value="3-dmu-9_3-mt"/>
    <property type="match status" value="1"/>
</dbReference>
<reference evidence="2 3" key="1">
    <citation type="submission" date="2020-03" db="EMBL/GenBank/DDBJ databases">
        <title>Genomic Encyclopedia of Type Strains, Phase IV (KMG-IV): sequencing the most valuable type-strain genomes for metagenomic binning, comparative biology and taxonomic classification.</title>
        <authorList>
            <person name="Goeker M."/>
        </authorList>
    </citation>
    <scope>NUCLEOTIDE SEQUENCE [LARGE SCALE GENOMIC DNA]</scope>
    <source>
        <strain evidence="2 3">DSM 102865</strain>
    </source>
</reference>
<dbReference type="PANTHER" id="PTHR33990:SF1">
    <property type="entry name" value="PROTEIN YJDN"/>
    <property type="match status" value="1"/>
</dbReference>
<evidence type="ECO:0000313" key="3">
    <source>
        <dbReference type="Proteomes" id="UP001179181"/>
    </source>
</evidence>
<dbReference type="SUPFAM" id="SSF54593">
    <property type="entry name" value="Glyoxalase/Bleomycin resistance protein/Dihydroxybiphenyl dioxygenase"/>
    <property type="match status" value="1"/>
</dbReference>
<protein>
    <submittedName>
        <fullName evidence="2">PhnB protein</fullName>
    </submittedName>
</protein>
<keyword evidence="3" id="KW-1185">Reference proteome</keyword>
<proteinExistence type="predicted"/>
<name>A0ABX0UQB0_9BACT</name>
<dbReference type="PANTHER" id="PTHR33990">
    <property type="entry name" value="PROTEIN YJDN-RELATED"/>
    <property type="match status" value="1"/>
</dbReference>
<dbReference type="Proteomes" id="UP001179181">
    <property type="component" value="Unassembled WGS sequence"/>
</dbReference>
<accession>A0ABX0UQB0</accession>
<feature type="domain" description="PhnB-like" evidence="1">
    <location>
        <begin position="3"/>
        <end position="125"/>
    </location>
</feature>
<evidence type="ECO:0000313" key="2">
    <source>
        <dbReference type="EMBL" id="NIJ53865.1"/>
    </source>
</evidence>
<dbReference type="InterPro" id="IPR028973">
    <property type="entry name" value="PhnB-like"/>
</dbReference>
<dbReference type="InterPro" id="IPR029068">
    <property type="entry name" value="Glyas_Bleomycin-R_OHBP_Dase"/>
</dbReference>
<dbReference type="EMBL" id="JAASQJ010000003">
    <property type="protein sequence ID" value="NIJ53865.1"/>
    <property type="molecule type" value="Genomic_DNA"/>
</dbReference>
<comment type="caution">
    <text evidence="2">The sequence shown here is derived from an EMBL/GenBank/DDBJ whole genome shotgun (WGS) entry which is preliminary data.</text>
</comment>